<accession>A0ABT8SYW8</accession>
<sequence>MTRMTLIVVLSRCELMPSFTTDSNTSVLAARVAIRVAEVASSWRGNVMKFEAARNEEAFLVCVESDDGSFIRASIPDAQPYGDQSALTINVDLNCDHVTATDVRCTPASFDILIEHPPAPHWAHLSNPTPSDEDAIEWDADSTVLQPRSEFTELLMSPA</sequence>
<comment type="caution">
    <text evidence="1">The sequence shown here is derived from an EMBL/GenBank/DDBJ whole genome shotgun (WGS) entry which is preliminary data.</text>
</comment>
<name>A0ABT8SYW8_9HYPH</name>
<dbReference type="Proteomes" id="UP001169006">
    <property type="component" value="Unassembled WGS sequence"/>
</dbReference>
<reference evidence="1" key="2">
    <citation type="submission" date="2023-07" db="EMBL/GenBank/DDBJ databases">
        <authorList>
            <person name="Sun H."/>
        </authorList>
    </citation>
    <scope>NUCLEOTIDE SEQUENCE</scope>
    <source>
        <strain evidence="1">05753</strain>
    </source>
</reference>
<organism evidence="1 2">
    <name type="scientific">Rhizobium oryzicola</name>
    <dbReference type="NCBI Taxonomy" id="1232668"/>
    <lineage>
        <taxon>Bacteria</taxon>
        <taxon>Pseudomonadati</taxon>
        <taxon>Pseudomonadota</taxon>
        <taxon>Alphaproteobacteria</taxon>
        <taxon>Hyphomicrobiales</taxon>
        <taxon>Rhizobiaceae</taxon>
        <taxon>Rhizobium/Agrobacterium group</taxon>
        <taxon>Rhizobium</taxon>
    </lineage>
</organism>
<evidence type="ECO:0000313" key="1">
    <source>
        <dbReference type="EMBL" id="MDO1583603.1"/>
    </source>
</evidence>
<keyword evidence="2" id="KW-1185">Reference proteome</keyword>
<reference evidence="1" key="1">
    <citation type="journal article" date="2015" name="Int. J. Syst. Evol. Microbiol.">
        <title>Rhizobium oryzicola sp. nov., potential plant-growth-promoting endophytic bacteria isolated from rice roots.</title>
        <authorList>
            <person name="Zhang X.X."/>
            <person name="Gao J.S."/>
            <person name="Cao Y.H."/>
            <person name="Sheirdil R.A."/>
            <person name="Wang X.C."/>
            <person name="Zhang L."/>
        </authorList>
    </citation>
    <scope>NUCLEOTIDE SEQUENCE</scope>
    <source>
        <strain evidence="1">05753</strain>
    </source>
</reference>
<gene>
    <name evidence="1" type="ORF">Q2T52_16065</name>
</gene>
<dbReference type="EMBL" id="JAUKWQ010000005">
    <property type="protein sequence ID" value="MDO1583603.1"/>
    <property type="molecule type" value="Genomic_DNA"/>
</dbReference>
<protein>
    <submittedName>
        <fullName evidence="1">Uncharacterized protein</fullName>
    </submittedName>
</protein>
<proteinExistence type="predicted"/>
<dbReference type="RefSeq" id="WP_302077809.1">
    <property type="nucleotide sequence ID" value="NZ_JAUKWQ010000005.1"/>
</dbReference>
<evidence type="ECO:0000313" key="2">
    <source>
        <dbReference type="Proteomes" id="UP001169006"/>
    </source>
</evidence>